<keyword evidence="2" id="KW-1185">Reference proteome</keyword>
<gene>
    <name evidence="1" type="ordered locus">Metfor_0610</name>
</gene>
<proteinExistence type="predicted"/>
<accession>L0HD31</accession>
<dbReference type="GeneID" id="62009154"/>
<organism evidence="1 2">
    <name type="scientific">Methanoregula formicica (strain DSM 22288 / NBRC 105244 / SMSP)</name>
    <dbReference type="NCBI Taxonomy" id="593750"/>
    <lineage>
        <taxon>Archaea</taxon>
        <taxon>Methanobacteriati</taxon>
        <taxon>Methanobacteriota</taxon>
        <taxon>Stenosarchaea group</taxon>
        <taxon>Methanomicrobia</taxon>
        <taxon>Methanomicrobiales</taxon>
        <taxon>Methanoregulaceae</taxon>
        <taxon>Methanoregula</taxon>
    </lineage>
</organism>
<dbReference type="InParanoid" id="L0HD31"/>
<dbReference type="HOGENOM" id="CLU_198707_0_0_2"/>
<dbReference type="eggNOG" id="arCOG09439">
    <property type="taxonomic scope" value="Archaea"/>
</dbReference>
<dbReference type="EMBL" id="CP003167">
    <property type="protein sequence ID" value="AGB01671.1"/>
    <property type="molecule type" value="Genomic_DNA"/>
</dbReference>
<dbReference type="AlphaFoldDB" id="L0HD31"/>
<name>L0HD31_METFS</name>
<protein>
    <submittedName>
        <fullName evidence="1">Uncharacterized protein</fullName>
    </submittedName>
</protein>
<evidence type="ECO:0000313" key="1">
    <source>
        <dbReference type="EMBL" id="AGB01671.1"/>
    </source>
</evidence>
<reference evidence="2" key="1">
    <citation type="submission" date="2011-12" db="EMBL/GenBank/DDBJ databases">
        <title>Complete sequence of Methanoregula formicicum SMSP.</title>
        <authorList>
            <person name="Lucas S."/>
            <person name="Han J."/>
            <person name="Lapidus A."/>
            <person name="Cheng J.-F."/>
            <person name="Goodwin L."/>
            <person name="Pitluck S."/>
            <person name="Peters L."/>
            <person name="Ovchinnikova G."/>
            <person name="Teshima H."/>
            <person name="Detter J.C."/>
            <person name="Han C."/>
            <person name="Tapia R."/>
            <person name="Land M."/>
            <person name="Hauser L."/>
            <person name="Kyrpides N."/>
            <person name="Ivanova N."/>
            <person name="Pagani I."/>
            <person name="Imachi H."/>
            <person name="Tamaki H."/>
            <person name="Sekiguchi Y."/>
            <person name="Kamagata Y."/>
            <person name="Cadillo-Quiroz H."/>
            <person name="Zinder S."/>
            <person name="Liu W.-T."/>
            <person name="Woyke T."/>
        </authorList>
    </citation>
    <scope>NUCLEOTIDE SEQUENCE [LARGE SCALE GENOMIC DNA]</scope>
    <source>
        <strain evidence="2">DSM 22288 / NBRC 105244 / SMSP</strain>
    </source>
</reference>
<sequence length="58" mass="6465">MSDDTIKKALEEAGITEKITCPQAFAIAEKAKVSRKAVGEYCTKNRIKIRECQLGCFK</sequence>
<reference evidence="1 2" key="2">
    <citation type="journal article" date="2014" name="Genome Announc.">
        <title>Complete Genome Sequence of Methanoregula formicica SMSPT, a Mesophilic Hydrogenotrophic Methanogen Isolated from a Methanogenic Upflow Anaerobic Sludge Blanket Reactor.</title>
        <authorList>
            <person name="Yamamoto K."/>
            <person name="Tamaki H."/>
            <person name="Cadillo-Quiroz H."/>
            <person name="Imachi H."/>
            <person name="Kyrpides N."/>
            <person name="Woyke T."/>
            <person name="Goodwin L."/>
            <person name="Zinder S.H."/>
            <person name="Kamagata Y."/>
            <person name="Liu W.T."/>
        </authorList>
    </citation>
    <scope>NUCLEOTIDE SEQUENCE [LARGE SCALE GENOMIC DNA]</scope>
    <source>
        <strain evidence="2">DSM 22288 / NBRC 105244 / SMSP</strain>
    </source>
</reference>
<dbReference type="KEGG" id="mfo:Metfor_0610"/>
<evidence type="ECO:0000313" key="2">
    <source>
        <dbReference type="Proteomes" id="UP000010824"/>
    </source>
</evidence>
<dbReference type="OrthoDB" id="104575at2157"/>
<dbReference type="STRING" id="593750.Metfor_0610"/>
<dbReference type="Proteomes" id="UP000010824">
    <property type="component" value="Chromosome"/>
</dbReference>
<dbReference type="RefSeq" id="WP_015284635.1">
    <property type="nucleotide sequence ID" value="NC_019943.1"/>
</dbReference>